<gene>
    <name evidence="1" type="ORF">RJ639_007212</name>
</gene>
<proteinExistence type="predicted"/>
<evidence type="ECO:0000313" key="2">
    <source>
        <dbReference type="Proteomes" id="UP001188597"/>
    </source>
</evidence>
<dbReference type="Proteomes" id="UP001188597">
    <property type="component" value="Unassembled WGS sequence"/>
</dbReference>
<sequence>MKQKQKWEEDDTYCKGYILGGLSDMLYNVYEIKYASSTAKEIWDDLDSKYKTENIENKKLLISKLFDFCMLRTKNDSKIKSPNSSSPMPSKIMIIRNFEINVVLNYRGVVSEIRSCRQRIEI</sequence>
<comment type="caution">
    <text evidence="1">The sequence shown here is derived from an EMBL/GenBank/DDBJ whole genome shotgun (WGS) entry which is preliminary data.</text>
</comment>
<dbReference type="AlphaFoldDB" id="A0AA89AW93"/>
<reference evidence="1" key="1">
    <citation type="submission" date="2022-12" db="EMBL/GenBank/DDBJ databases">
        <title>Draft genome assemblies for two species of Escallonia (Escalloniales).</title>
        <authorList>
            <person name="Chanderbali A."/>
            <person name="Dervinis C."/>
            <person name="Anghel I."/>
            <person name="Soltis D."/>
            <person name="Soltis P."/>
            <person name="Zapata F."/>
        </authorList>
    </citation>
    <scope>NUCLEOTIDE SEQUENCE</scope>
    <source>
        <strain evidence="1">UCBG64.0493</strain>
        <tissue evidence="1">Leaf</tissue>
    </source>
</reference>
<dbReference type="Pfam" id="PF14223">
    <property type="entry name" value="Retrotran_gag_2"/>
    <property type="match status" value="1"/>
</dbReference>
<name>A0AA89AW93_9ASTE</name>
<keyword evidence="2" id="KW-1185">Reference proteome</keyword>
<accession>A0AA89AW93</accession>
<dbReference type="EMBL" id="JAVXUP010000996">
    <property type="protein sequence ID" value="KAK3017537.1"/>
    <property type="molecule type" value="Genomic_DNA"/>
</dbReference>
<evidence type="ECO:0000313" key="1">
    <source>
        <dbReference type="EMBL" id="KAK3017537.1"/>
    </source>
</evidence>
<protein>
    <submittedName>
        <fullName evidence="1">Uncharacterized protein</fullName>
    </submittedName>
</protein>
<dbReference type="PANTHER" id="PTHR47592">
    <property type="entry name" value="PBF68 PROTEIN"/>
    <property type="match status" value="1"/>
</dbReference>
<organism evidence="1 2">
    <name type="scientific">Escallonia herrerae</name>
    <dbReference type="NCBI Taxonomy" id="1293975"/>
    <lineage>
        <taxon>Eukaryota</taxon>
        <taxon>Viridiplantae</taxon>
        <taxon>Streptophyta</taxon>
        <taxon>Embryophyta</taxon>
        <taxon>Tracheophyta</taxon>
        <taxon>Spermatophyta</taxon>
        <taxon>Magnoliopsida</taxon>
        <taxon>eudicotyledons</taxon>
        <taxon>Gunneridae</taxon>
        <taxon>Pentapetalae</taxon>
        <taxon>asterids</taxon>
        <taxon>campanulids</taxon>
        <taxon>Escalloniales</taxon>
        <taxon>Escalloniaceae</taxon>
        <taxon>Escallonia</taxon>
    </lineage>
</organism>
<dbReference type="PANTHER" id="PTHR47592:SF27">
    <property type="entry name" value="OS08G0421700 PROTEIN"/>
    <property type="match status" value="1"/>
</dbReference>